<keyword evidence="1" id="KW-0732">Signal</keyword>
<evidence type="ECO:0000256" key="1">
    <source>
        <dbReference type="SAM" id="SignalP"/>
    </source>
</evidence>
<protein>
    <recommendedName>
        <fullName evidence="4">Calcineurin-like phosphoesterase domain-containing protein</fullName>
    </recommendedName>
</protein>
<proteinExistence type="predicted"/>
<feature type="signal peptide" evidence="1">
    <location>
        <begin position="1"/>
        <end position="21"/>
    </location>
</feature>
<organism evidence="2 3">
    <name type="scientific">Candidatus Accumulibacter adjunctus</name>
    <dbReference type="NCBI Taxonomy" id="1454001"/>
    <lineage>
        <taxon>Bacteria</taxon>
        <taxon>Pseudomonadati</taxon>
        <taxon>Pseudomonadota</taxon>
        <taxon>Betaproteobacteria</taxon>
        <taxon>Candidatus Accumulibacter</taxon>
    </lineage>
</organism>
<dbReference type="InterPro" id="IPR029052">
    <property type="entry name" value="Metallo-depent_PP-like"/>
</dbReference>
<dbReference type="SUPFAM" id="SSF56300">
    <property type="entry name" value="Metallo-dependent phosphatases"/>
    <property type="match status" value="1"/>
</dbReference>
<gene>
    <name evidence="2" type="ORF">AW08_03385</name>
</gene>
<dbReference type="STRING" id="1454001.AW08_03385"/>
<comment type="caution">
    <text evidence="2">The sequence shown here is derived from an EMBL/GenBank/DDBJ whole genome shotgun (WGS) entry which is preliminary data.</text>
</comment>
<dbReference type="EMBL" id="JFAX01000026">
    <property type="protein sequence ID" value="EXI65222.1"/>
    <property type="molecule type" value="Genomic_DNA"/>
</dbReference>
<name>A0A011NKS3_9PROT</name>
<feature type="chain" id="PRO_5001462425" description="Calcineurin-like phosphoesterase domain-containing protein" evidence="1">
    <location>
        <begin position="22"/>
        <end position="610"/>
    </location>
</feature>
<keyword evidence="3" id="KW-1185">Reference proteome</keyword>
<reference evidence="2" key="1">
    <citation type="submission" date="2014-02" db="EMBL/GenBank/DDBJ databases">
        <title>Expanding our view of genomic diversity in Candidatus Accumulibacter clades.</title>
        <authorList>
            <person name="Skennerton C.T."/>
            <person name="Barr J.J."/>
            <person name="Slater F.R."/>
            <person name="Bond P.L."/>
            <person name="Tyson G.W."/>
        </authorList>
    </citation>
    <scope>NUCLEOTIDE SEQUENCE [LARGE SCALE GENOMIC DNA]</scope>
</reference>
<evidence type="ECO:0008006" key="4">
    <source>
        <dbReference type="Google" id="ProtNLM"/>
    </source>
</evidence>
<sequence>MARTATRHLLLLLATAALALAGCAGFEPQPGPGPEPLPATRYRALTTPIIAVGDTQEHESTGYPLHDNDSALDAYIEVTQRPPEQALFGRRLLEWALASHPDEPFIHLGDVMDLSCRSEAVRIGRIFQASQSPGAILPGNHDGLMFGIFAHNLFAPGTTTPHRWNQVCRRGADADRKEFRSENEALTKRGFIATYLSDQIKAPQPKPGLVAPPVQGPHIVEWRNPDPDAFLSAARGELIDGPLHADSFLAQRLVLPRAPGATRRTIVIALDTNQSGLLVGIWDTLMGRSPGSMGHIHPDQIRAVEPWVDESVAAGDILIFAGHHNWRSLGLGSRTMMRQLMSRLEQPLVYLSAHTHRGFWAVHRTLASQPLLELNVSSLSDWPIAYRRISFAYDEEARRLLVRGDLLPRGEKPNTSDADLLAAWRQQACEPAQVPLKRLDDEDEKLVRAQKSTRGNLMEWLLAAISPLCESCEKPLYRHAQAYLDEILEIVLELDADLGRDAHRLHTVKLPAWCGERDFTACTRGVMAEHADSFAAHVKLFRRKAALAALFNEHLDDLTSHRARAYMTCRAALAAKDDFDATPDERNANRGEQKRKAEQFFRIETSVGMD</sequence>
<evidence type="ECO:0000313" key="3">
    <source>
        <dbReference type="Proteomes" id="UP000020218"/>
    </source>
</evidence>
<dbReference type="PATRIC" id="fig|1454001.3.peg.3427"/>
<accession>A0A011NKS3</accession>
<evidence type="ECO:0000313" key="2">
    <source>
        <dbReference type="EMBL" id="EXI65222.1"/>
    </source>
</evidence>
<dbReference type="AlphaFoldDB" id="A0A011NKS3"/>
<dbReference type="PROSITE" id="PS51257">
    <property type="entry name" value="PROKAR_LIPOPROTEIN"/>
    <property type="match status" value="1"/>
</dbReference>
<dbReference type="Proteomes" id="UP000020218">
    <property type="component" value="Unassembled WGS sequence"/>
</dbReference>